<dbReference type="GO" id="GO:0051015">
    <property type="term" value="F:actin filament binding"/>
    <property type="evidence" value="ECO:0007669"/>
    <property type="project" value="TreeGrafter"/>
</dbReference>
<dbReference type="InParanoid" id="A0A0G4GF68"/>
<keyword evidence="4" id="KW-1185">Reference proteome</keyword>
<feature type="compositionally biased region" description="Gly residues" evidence="2">
    <location>
        <begin position="965"/>
        <end position="976"/>
    </location>
</feature>
<dbReference type="GO" id="GO:0000146">
    <property type="term" value="F:microfilament motor activity"/>
    <property type="evidence" value="ECO:0007669"/>
    <property type="project" value="TreeGrafter"/>
</dbReference>
<feature type="compositionally biased region" description="Gly residues" evidence="2">
    <location>
        <begin position="1429"/>
        <end position="1439"/>
    </location>
</feature>
<evidence type="ECO:0000256" key="1">
    <source>
        <dbReference type="SAM" id="Coils"/>
    </source>
</evidence>
<gene>
    <name evidence="3" type="ORF">Vbra_9902</name>
</gene>
<dbReference type="VEuPathDB" id="CryptoDB:Vbra_9902"/>
<feature type="compositionally biased region" description="Basic and acidic residues" evidence="2">
    <location>
        <begin position="1086"/>
        <end position="1106"/>
    </location>
</feature>
<feature type="region of interest" description="Disordered" evidence="2">
    <location>
        <begin position="1421"/>
        <end position="1448"/>
    </location>
</feature>
<feature type="compositionally biased region" description="Polar residues" evidence="2">
    <location>
        <begin position="894"/>
        <end position="906"/>
    </location>
</feature>
<feature type="region of interest" description="Disordered" evidence="2">
    <location>
        <begin position="1080"/>
        <end position="1106"/>
    </location>
</feature>
<feature type="compositionally biased region" description="Low complexity" evidence="2">
    <location>
        <begin position="1389"/>
        <end position="1398"/>
    </location>
</feature>
<feature type="coiled-coil region" evidence="1">
    <location>
        <begin position="821"/>
        <end position="876"/>
    </location>
</feature>
<keyword evidence="1" id="KW-0175">Coiled coil</keyword>
<feature type="region of interest" description="Disordered" evidence="2">
    <location>
        <begin position="892"/>
        <end position="1006"/>
    </location>
</feature>
<feature type="compositionally biased region" description="Low complexity" evidence="2">
    <location>
        <begin position="21"/>
        <end position="30"/>
    </location>
</feature>
<accession>A0A0G4GF68</accession>
<feature type="compositionally biased region" description="Polar residues" evidence="2">
    <location>
        <begin position="1363"/>
        <end position="1373"/>
    </location>
</feature>
<evidence type="ECO:0000256" key="2">
    <source>
        <dbReference type="SAM" id="MobiDB-lite"/>
    </source>
</evidence>
<feature type="compositionally biased region" description="Basic and acidic residues" evidence="2">
    <location>
        <begin position="1378"/>
        <end position="1388"/>
    </location>
</feature>
<feature type="region of interest" description="Disordered" evidence="2">
    <location>
        <begin position="12"/>
        <end position="33"/>
    </location>
</feature>
<evidence type="ECO:0000313" key="4">
    <source>
        <dbReference type="Proteomes" id="UP000041254"/>
    </source>
</evidence>
<dbReference type="PANTHER" id="PTHR45615">
    <property type="entry name" value="MYOSIN HEAVY CHAIN, NON-MUSCLE"/>
    <property type="match status" value="1"/>
</dbReference>
<feature type="coiled-coil region" evidence="1">
    <location>
        <begin position="336"/>
        <end position="370"/>
    </location>
</feature>
<name>A0A0G4GF68_VITBC</name>
<feature type="coiled-coil region" evidence="1">
    <location>
        <begin position="481"/>
        <end position="508"/>
    </location>
</feature>
<feature type="compositionally biased region" description="Gly residues" evidence="2">
    <location>
        <begin position="944"/>
        <end position="954"/>
    </location>
</feature>
<reference evidence="3 4" key="1">
    <citation type="submission" date="2014-11" db="EMBL/GenBank/DDBJ databases">
        <authorList>
            <person name="Zhu J."/>
            <person name="Qi W."/>
            <person name="Song R."/>
        </authorList>
    </citation>
    <scope>NUCLEOTIDE SEQUENCE [LARGE SCALE GENOMIC DNA]</scope>
</reference>
<dbReference type="GO" id="GO:0032982">
    <property type="term" value="C:myosin filament"/>
    <property type="evidence" value="ECO:0007669"/>
    <property type="project" value="TreeGrafter"/>
</dbReference>
<feature type="coiled-coil region" evidence="1">
    <location>
        <begin position="662"/>
        <end position="791"/>
    </location>
</feature>
<organism evidence="3 4">
    <name type="scientific">Vitrella brassicaformis (strain CCMP3155)</name>
    <dbReference type="NCBI Taxonomy" id="1169540"/>
    <lineage>
        <taxon>Eukaryota</taxon>
        <taxon>Sar</taxon>
        <taxon>Alveolata</taxon>
        <taxon>Colpodellida</taxon>
        <taxon>Vitrellaceae</taxon>
        <taxon>Vitrella</taxon>
    </lineage>
</organism>
<dbReference type="PANTHER" id="PTHR45615:SF40">
    <property type="entry name" value="MYOSIN HEAVY CHAIN, NON-MUSCLE"/>
    <property type="match status" value="1"/>
</dbReference>
<feature type="compositionally biased region" description="Basic and acidic residues" evidence="2">
    <location>
        <begin position="982"/>
        <end position="1000"/>
    </location>
</feature>
<protein>
    <submittedName>
        <fullName evidence="3">Uncharacterized protein</fullName>
    </submittedName>
</protein>
<dbReference type="Proteomes" id="UP000041254">
    <property type="component" value="Unassembled WGS sequence"/>
</dbReference>
<feature type="region of interest" description="Disordered" evidence="2">
    <location>
        <begin position="1128"/>
        <end position="1149"/>
    </location>
</feature>
<feature type="compositionally biased region" description="Basic and acidic residues" evidence="2">
    <location>
        <begin position="1128"/>
        <end position="1147"/>
    </location>
</feature>
<dbReference type="EMBL" id="CDMY01000643">
    <property type="protein sequence ID" value="CEM27789.1"/>
    <property type="molecule type" value="Genomic_DNA"/>
</dbReference>
<evidence type="ECO:0000313" key="3">
    <source>
        <dbReference type="EMBL" id="CEM27789.1"/>
    </source>
</evidence>
<proteinExistence type="predicted"/>
<feature type="region of interest" description="Disordered" evidence="2">
    <location>
        <begin position="1345"/>
        <end position="1405"/>
    </location>
</feature>
<dbReference type="GO" id="GO:0005737">
    <property type="term" value="C:cytoplasm"/>
    <property type="evidence" value="ECO:0007669"/>
    <property type="project" value="TreeGrafter"/>
</dbReference>
<dbReference type="GO" id="GO:0016460">
    <property type="term" value="C:myosin II complex"/>
    <property type="evidence" value="ECO:0007669"/>
    <property type="project" value="TreeGrafter"/>
</dbReference>
<sequence>MESILVTVMKPTGLTPLTGDSESSSSSSSSPPLKYFGTLSDNKEVTVPIKEFPCVNQRFEVDDDTVLSLCLYTAPSAWQFDNGERTLKRQLFYPCILLKHFGNDDNRTYRYAVDRPAGAGAAEDPTAGSNPIAHITMQEALRFFESNGKEVEQLEITASKVNVTIRRLPATSPLHSLNPSSPNLRLIDVDAASFASGHSHTRTDIHHRLRHTKPHAIGVGPGIGVGAGVGMGMGMGMGAASPSGRVFNVRKGSGGAGSGCGLSAGSSGLGSRRIIRGGPFGSLGAGDGSQEDGGGQQQNIEENAAEILSELYRTRNELKAKELLAESERCRAASELVEIKHQLTVANDTIEDLQERITEQGQDLQAAHERLQKIRDGQADMLPKLLDNIHANELCGRVRSCFVIWRDNTRCEKLQRELAAARTSPSTTHDATPVPELQEKVSHLEQRLRVAHGREEERLSFLATRITRKQTHHASREVFGALRANVSIARAEKDLKRMEDELEGTKERGQYAVDTTQRMLAAQCIREKVVAHARLQLSRALQCWQHARPPPSPMDDLGCQTDGPPRGTAMGVFVKAETSDVTTATEERETEDTAAQTDSGWDVREQFRCVGALRLSGLMSRRQALHGRSPSSTLVEVAFYAMRAHAAVQMRHRQTERAHVDLMAAEADRQLKENTINLLEERERLREAEDAQFHRTLEEALSQVETLSHQNQSLEHELREALESGKMARNEHEQLIKQLHDERAVLQSAKQVAMDAAQASERKRGDLLATIEHLKAEAADLQDQLRKATAARAGGGVGGMGMVVNGSDSDGGAESLEMARLETTIKRNEEMKKQMAVLEGRMLEQEHIAGSLIEERNKLQEDLRRSNGQIAKLTVQCSSYRKALQRHHLPLDQQDLSSPDNDTSHSPPAAPRVPRTAHADIETLTNPKLSLTRGKDGQAKRGAGTTGRGRGMGAGVSTMHQQQHRGGGGVRGGTSVGGRVRRVVEAPSPDKRDRLPQQHDDIDDGAADLMHGPEPVLRAVGGRGGGNVGLAETPPVASPPTGGLGEDVGLSLQSSSTSRLHHTHTHSHTAYNANTLRKAQQQLKAAKHENASLRQELHKSHSILEGKEEEINQMRDALCNLIAQLDRATRGNKKDDKKEEDTKDNKALTDTQETLKALVDKLPQLYVRPQEPPLLTYRRMDEATLPLSSSVAALAPSRPQMPYTHSITGTPQIQHRALPGVVHRGHFSFIPPPTHAPAPAPAAICGPPQSTITTPRQMTYGGPPVTMGSSGQVPLAMLPNSPMITHRQQHIIPGPSPALSYRPVLHGVQPRPALNVMYHNAPPTAAARPAPSAQSAGMFSALDLSQPRRSTTAPQGGLVPQVHPTQPKKSLASQLGVLHEEASDEERTNNQNTNTNTNRGSAYPVSNAEESDAAMAVRRHITGQDNVRRGGGGSRGGGRGGKHHPFKP</sequence>
<feature type="region of interest" description="Disordered" evidence="2">
    <location>
        <begin position="578"/>
        <end position="598"/>
    </location>
</feature>